<comment type="caution">
    <text evidence="1">The sequence shown here is derived from an EMBL/GenBank/DDBJ whole genome shotgun (WGS) entry which is preliminary data.</text>
</comment>
<sequence>MEMPPAMRSAVDQQEAMLRDLLNKAMATYREHAELDHEGEPNVCSQSLLVFDYMGMRVNAETASIEPAGHHPLPTHLAYALVAYAVERIYIGERDRARAAAEILAVSEELKALKADIEAGR</sequence>
<evidence type="ECO:0000313" key="1">
    <source>
        <dbReference type="EMBL" id="ORA24923.1"/>
    </source>
</evidence>
<evidence type="ECO:0000313" key="2">
    <source>
        <dbReference type="Proteomes" id="UP000192448"/>
    </source>
</evidence>
<dbReference type="Proteomes" id="UP000192448">
    <property type="component" value="Unassembled WGS sequence"/>
</dbReference>
<proteinExistence type="predicted"/>
<dbReference type="STRING" id="1927124.BST13_33690"/>
<name>A0A1X0A4B9_9MYCO</name>
<gene>
    <name evidence="1" type="ORF">BST13_33690</name>
</gene>
<reference evidence="1 2" key="1">
    <citation type="submission" date="2017-02" db="EMBL/GenBank/DDBJ databases">
        <title>The new phylogeny of genus Mycobacterium.</title>
        <authorList>
            <person name="Tortoli E."/>
            <person name="Trovato A."/>
            <person name="Cirillo D.M."/>
        </authorList>
    </citation>
    <scope>NUCLEOTIDE SEQUENCE [LARGE SCALE GENOMIC DNA]</scope>
    <source>
        <strain evidence="1 2">RW6</strain>
    </source>
</reference>
<organism evidence="1 2">
    <name type="scientific">Mycobacterium aquaticum</name>
    <dbReference type="NCBI Taxonomy" id="1927124"/>
    <lineage>
        <taxon>Bacteria</taxon>
        <taxon>Bacillati</taxon>
        <taxon>Actinomycetota</taxon>
        <taxon>Actinomycetes</taxon>
        <taxon>Mycobacteriales</taxon>
        <taxon>Mycobacteriaceae</taxon>
        <taxon>Mycobacterium</taxon>
    </lineage>
</organism>
<accession>A0A1X0A4B9</accession>
<protein>
    <submittedName>
        <fullName evidence="1">Uncharacterized protein</fullName>
    </submittedName>
</protein>
<dbReference type="EMBL" id="MVHF01000055">
    <property type="protein sequence ID" value="ORA24923.1"/>
    <property type="molecule type" value="Genomic_DNA"/>
</dbReference>
<keyword evidence="2" id="KW-1185">Reference proteome</keyword>
<dbReference type="AlphaFoldDB" id="A0A1X0A4B9"/>